<dbReference type="InterPro" id="IPR018060">
    <property type="entry name" value="HTH_AraC"/>
</dbReference>
<dbReference type="Gene3D" id="3.40.10.10">
    <property type="entry name" value="DNA Methylphosphotriester Repair Domain"/>
    <property type="match status" value="1"/>
</dbReference>
<dbReference type="OrthoDB" id="2447880at2759"/>
<dbReference type="GO" id="GO:0032259">
    <property type="term" value="P:methylation"/>
    <property type="evidence" value="ECO:0007669"/>
    <property type="project" value="UniProtKB-KW"/>
</dbReference>
<organism evidence="7 8">
    <name type="scientific">Penicillium chermesinum</name>
    <dbReference type="NCBI Taxonomy" id="63820"/>
    <lineage>
        <taxon>Eukaryota</taxon>
        <taxon>Fungi</taxon>
        <taxon>Dikarya</taxon>
        <taxon>Ascomycota</taxon>
        <taxon>Pezizomycotina</taxon>
        <taxon>Eurotiomycetes</taxon>
        <taxon>Eurotiomycetidae</taxon>
        <taxon>Eurotiales</taxon>
        <taxon>Aspergillaceae</taxon>
        <taxon>Penicillium</taxon>
    </lineage>
</organism>
<keyword evidence="5" id="KW-0804">Transcription</keyword>
<keyword evidence="2" id="KW-0808">Transferase</keyword>
<dbReference type="EMBL" id="JAPQKS010000006">
    <property type="protein sequence ID" value="KAJ5223609.1"/>
    <property type="molecule type" value="Genomic_DNA"/>
</dbReference>
<dbReference type="Pfam" id="PF02805">
    <property type="entry name" value="Ada_Zn_binding"/>
    <property type="match status" value="1"/>
</dbReference>
<dbReference type="SUPFAM" id="SSF57884">
    <property type="entry name" value="Ada DNA repair protein, N-terminal domain (N-Ada 10)"/>
    <property type="match status" value="1"/>
</dbReference>
<evidence type="ECO:0000313" key="8">
    <source>
        <dbReference type="Proteomes" id="UP001150941"/>
    </source>
</evidence>
<dbReference type="PROSITE" id="PS01124">
    <property type="entry name" value="HTH_ARAC_FAMILY_2"/>
    <property type="match status" value="1"/>
</dbReference>
<dbReference type="GO" id="GO:0043565">
    <property type="term" value="F:sequence-specific DNA binding"/>
    <property type="evidence" value="ECO:0007669"/>
    <property type="project" value="InterPro"/>
</dbReference>
<dbReference type="GO" id="GO:0008168">
    <property type="term" value="F:methyltransferase activity"/>
    <property type="evidence" value="ECO:0007669"/>
    <property type="project" value="UniProtKB-KW"/>
</dbReference>
<dbReference type="Gene3D" id="1.10.10.60">
    <property type="entry name" value="Homeodomain-like"/>
    <property type="match status" value="1"/>
</dbReference>
<dbReference type="SUPFAM" id="SSF46689">
    <property type="entry name" value="Homeodomain-like"/>
    <property type="match status" value="1"/>
</dbReference>
<accession>A0A9W9TID3</accession>
<dbReference type="InterPro" id="IPR004026">
    <property type="entry name" value="Ada_DNA_repair_Zn-bd"/>
</dbReference>
<dbReference type="InterPro" id="IPR035451">
    <property type="entry name" value="Ada-like_dom_sf"/>
</dbReference>
<sequence>MASVAETAPQKLPRLHRSGDALTSAERWQAITKRDTSVNSFVYGVLTTKIYCRPSCSARLARRANVEFYDEPSQAERAGFRPCKRCRPQTGGTAAQNNPQAAVIEKTCQAIREEVAAGRKPRLLDLAAGAGLTPSHLHRVFKKLVGVTPGQYASSIADYGACPSPDSLSPNNFLTPEAMLDLETPVPFPREFVGTDDLKLDTGRGGVASAIEGPAATWEDYVFENMTPVIVDQTWNDFDALFAESWPLDSYVNPRLITEPE</sequence>
<dbReference type="AlphaFoldDB" id="A0A9W9TID3"/>
<dbReference type="GO" id="GO:0003700">
    <property type="term" value="F:DNA-binding transcription factor activity"/>
    <property type="evidence" value="ECO:0007669"/>
    <property type="project" value="InterPro"/>
</dbReference>
<dbReference type="RefSeq" id="XP_058327792.1">
    <property type="nucleotide sequence ID" value="XM_058477447.1"/>
</dbReference>
<evidence type="ECO:0000256" key="1">
    <source>
        <dbReference type="ARBA" id="ARBA00001947"/>
    </source>
</evidence>
<name>A0A9W9TID3_9EURO</name>
<evidence type="ECO:0000256" key="3">
    <source>
        <dbReference type="ARBA" id="ARBA00023015"/>
    </source>
</evidence>
<dbReference type="InterPro" id="IPR009057">
    <property type="entry name" value="Homeodomain-like_sf"/>
</dbReference>
<protein>
    <recommendedName>
        <fullName evidence="6">HTH araC/xylS-type domain-containing protein</fullName>
    </recommendedName>
</protein>
<evidence type="ECO:0000313" key="7">
    <source>
        <dbReference type="EMBL" id="KAJ5223609.1"/>
    </source>
</evidence>
<gene>
    <name evidence="7" type="ORF">N7468_008151</name>
</gene>
<keyword evidence="3" id="KW-0805">Transcription regulation</keyword>
<evidence type="ECO:0000256" key="2">
    <source>
        <dbReference type="ARBA" id="ARBA00022603"/>
    </source>
</evidence>
<dbReference type="GO" id="GO:0006281">
    <property type="term" value="P:DNA repair"/>
    <property type="evidence" value="ECO:0007669"/>
    <property type="project" value="InterPro"/>
</dbReference>
<dbReference type="GeneID" id="83204750"/>
<dbReference type="Proteomes" id="UP001150941">
    <property type="component" value="Unassembled WGS sequence"/>
</dbReference>
<evidence type="ECO:0000256" key="5">
    <source>
        <dbReference type="ARBA" id="ARBA00023163"/>
    </source>
</evidence>
<evidence type="ECO:0000256" key="4">
    <source>
        <dbReference type="ARBA" id="ARBA00023159"/>
    </source>
</evidence>
<feature type="domain" description="HTH araC/xylS-type" evidence="6">
    <location>
        <begin position="105"/>
        <end position="152"/>
    </location>
</feature>
<keyword evidence="4" id="KW-0010">Activator</keyword>
<keyword evidence="2" id="KW-0489">Methyltransferase</keyword>
<keyword evidence="8" id="KW-1185">Reference proteome</keyword>
<comment type="caution">
    <text evidence="7">The sequence shown here is derived from an EMBL/GenBank/DDBJ whole genome shotgun (WGS) entry which is preliminary data.</text>
</comment>
<reference evidence="7" key="1">
    <citation type="submission" date="2022-11" db="EMBL/GenBank/DDBJ databases">
        <authorList>
            <person name="Petersen C."/>
        </authorList>
    </citation>
    <scope>NUCLEOTIDE SEQUENCE</scope>
    <source>
        <strain evidence="7">IBT 19713</strain>
    </source>
</reference>
<reference evidence="7" key="2">
    <citation type="journal article" date="2023" name="IMA Fungus">
        <title>Comparative genomic study of the Penicillium genus elucidates a diverse pangenome and 15 lateral gene transfer events.</title>
        <authorList>
            <person name="Petersen C."/>
            <person name="Sorensen T."/>
            <person name="Nielsen M.R."/>
            <person name="Sondergaard T.E."/>
            <person name="Sorensen J.L."/>
            <person name="Fitzpatrick D.A."/>
            <person name="Frisvad J.C."/>
            <person name="Nielsen K.L."/>
        </authorList>
    </citation>
    <scope>NUCLEOTIDE SEQUENCE</scope>
    <source>
        <strain evidence="7">IBT 19713</strain>
    </source>
</reference>
<dbReference type="GO" id="GO:0008270">
    <property type="term" value="F:zinc ion binding"/>
    <property type="evidence" value="ECO:0007669"/>
    <property type="project" value="InterPro"/>
</dbReference>
<comment type="cofactor">
    <cofactor evidence="1">
        <name>Zn(2+)</name>
        <dbReference type="ChEBI" id="CHEBI:29105"/>
    </cofactor>
</comment>
<proteinExistence type="predicted"/>
<evidence type="ECO:0000259" key="6">
    <source>
        <dbReference type="PROSITE" id="PS01124"/>
    </source>
</evidence>